<evidence type="ECO:0000256" key="6">
    <source>
        <dbReference type="ARBA" id="ARBA00023136"/>
    </source>
</evidence>
<dbReference type="Pfam" id="PF19300">
    <property type="entry name" value="BPD_transp_1_N"/>
    <property type="match status" value="1"/>
</dbReference>
<feature type="transmembrane region" description="Helical" evidence="7">
    <location>
        <begin position="147"/>
        <end position="174"/>
    </location>
</feature>
<accession>A0A895YJB0</accession>
<sequence length="330" mass="35625">MTTPRRNRSALALVGQRLLALPIILLAVAAFTFALAQLSPRDPVQSYATVQSPLSDQTAAEIEAAWGLDQPVHLQFWHWLSNLARGDFGNSRLLAGQPVLSEIGARLLPSAILIGVALLLVLIGGLVLGVTAAAFRDRWPDRIVRTLCYVNLAAPSFWLGLLGIWLFSVTLGWLPPGGMTDPRALDPPLVDLRHLVLPALTLAAAQHAWFTLYVRNTLLEVRRADYVQFAEASGVRRTVVLFRHALPNALLPFLTLTGAHLAELIGGAVLAETIFGWPGVGQLTVQAALAVDLPLLLAITLFGTVLVVLGNLTADLLYRVADPRVREPAP</sequence>
<evidence type="ECO:0000256" key="2">
    <source>
        <dbReference type="ARBA" id="ARBA00022448"/>
    </source>
</evidence>
<dbReference type="PROSITE" id="PS50928">
    <property type="entry name" value="ABC_TM1"/>
    <property type="match status" value="1"/>
</dbReference>
<dbReference type="AlphaFoldDB" id="A0A895YJB0"/>
<feature type="transmembrane region" description="Helical" evidence="7">
    <location>
        <begin position="194"/>
        <end position="214"/>
    </location>
</feature>
<keyword evidence="5 7" id="KW-1133">Transmembrane helix</keyword>
<dbReference type="Gene3D" id="1.10.3720.10">
    <property type="entry name" value="MetI-like"/>
    <property type="match status" value="1"/>
</dbReference>
<dbReference type="SUPFAM" id="SSF161098">
    <property type="entry name" value="MetI-like"/>
    <property type="match status" value="1"/>
</dbReference>
<organism evidence="9 10">
    <name type="scientific">Natronosporangium hydrolyticum</name>
    <dbReference type="NCBI Taxonomy" id="2811111"/>
    <lineage>
        <taxon>Bacteria</taxon>
        <taxon>Bacillati</taxon>
        <taxon>Actinomycetota</taxon>
        <taxon>Actinomycetes</taxon>
        <taxon>Micromonosporales</taxon>
        <taxon>Micromonosporaceae</taxon>
        <taxon>Natronosporangium</taxon>
    </lineage>
</organism>
<evidence type="ECO:0000256" key="3">
    <source>
        <dbReference type="ARBA" id="ARBA00022475"/>
    </source>
</evidence>
<dbReference type="RefSeq" id="WP_239676837.1">
    <property type="nucleotide sequence ID" value="NZ_CP070499.1"/>
</dbReference>
<dbReference type="InterPro" id="IPR035906">
    <property type="entry name" value="MetI-like_sf"/>
</dbReference>
<evidence type="ECO:0000259" key="8">
    <source>
        <dbReference type="PROSITE" id="PS50928"/>
    </source>
</evidence>
<dbReference type="Pfam" id="PF00528">
    <property type="entry name" value="BPD_transp_1"/>
    <property type="match status" value="1"/>
</dbReference>
<evidence type="ECO:0000313" key="10">
    <source>
        <dbReference type="Proteomes" id="UP000662857"/>
    </source>
</evidence>
<dbReference type="InterPro" id="IPR045621">
    <property type="entry name" value="BPD_transp_1_N"/>
</dbReference>
<keyword evidence="4 7" id="KW-0812">Transmembrane</keyword>
<evidence type="ECO:0000256" key="4">
    <source>
        <dbReference type="ARBA" id="ARBA00022692"/>
    </source>
</evidence>
<protein>
    <submittedName>
        <fullName evidence="9">ABC transporter permease</fullName>
    </submittedName>
</protein>
<evidence type="ECO:0000313" key="9">
    <source>
        <dbReference type="EMBL" id="QSB14686.1"/>
    </source>
</evidence>
<gene>
    <name evidence="9" type="ORF">JQS43_25050</name>
</gene>
<feature type="transmembrane region" description="Helical" evidence="7">
    <location>
        <begin position="250"/>
        <end position="275"/>
    </location>
</feature>
<dbReference type="KEGG" id="nhy:JQS43_25050"/>
<dbReference type="GO" id="GO:0005886">
    <property type="term" value="C:plasma membrane"/>
    <property type="evidence" value="ECO:0007669"/>
    <property type="project" value="UniProtKB-SubCell"/>
</dbReference>
<reference evidence="9" key="1">
    <citation type="submission" date="2021-02" db="EMBL/GenBank/DDBJ databases">
        <title>Natrosporangium hydrolyticum gen. nov., sp. nov, a haloalkaliphilic actinobacterium from a soda solonchak soil.</title>
        <authorList>
            <person name="Sorokin D.Y."/>
            <person name="Khijniak T.V."/>
            <person name="Zakharycheva A.P."/>
            <person name="Boueva O.V."/>
            <person name="Ariskina E.V."/>
            <person name="Hahnke R.L."/>
            <person name="Bunk B."/>
            <person name="Sproer C."/>
            <person name="Schumann P."/>
            <person name="Evtushenko L.I."/>
            <person name="Kublanov I.V."/>
        </authorList>
    </citation>
    <scope>NUCLEOTIDE SEQUENCE</scope>
    <source>
        <strain evidence="9">DSM 106523</strain>
    </source>
</reference>
<keyword evidence="10" id="KW-1185">Reference proteome</keyword>
<dbReference type="GO" id="GO:0055085">
    <property type="term" value="P:transmembrane transport"/>
    <property type="evidence" value="ECO:0007669"/>
    <property type="project" value="InterPro"/>
</dbReference>
<evidence type="ECO:0000256" key="7">
    <source>
        <dbReference type="RuleBase" id="RU363032"/>
    </source>
</evidence>
<dbReference type="Proteomes" id="UP000662857">
    <property type="component" value="Chromosome"/>
</dbReference>
<comment type="similarity">
    <text evidence="7">Belongs to the binding-protein-dependent transport system permease family.</text>
</comment>
<dbReference type="InterPro" id="IPR000515">
    <property type="entry name" value="MetI-like"/>
</dbReference>
<keyword evidence="2 7" id="KW-0813">Transport</keyword>
<name>A0A895YJB0_9ACTN</name>
<dbReference type="PANTHER" id="PTHR43163:SF9">
    <property type="entry name" value="ABC TRANSPORTER PERMEASE PROTEIN"/>
    <property type="match status" value="1"/>
</dbReference>
<feature type="domain" description="ABC transmembrane type-1" evidence="8">
    <location>
        <begin position="107"/>
        <end position="314"/>
    </location>
</feature>
<dbReference type="CDD" id="cd06261">
    <property type="entry name" value="TM_PBP2"/>
    <property type="match status" value="1"/>
</dbReference>
<keyword evidence="6 7" id="KW-0472">Membrane</keyword>
<feature type="transmembrane region" description="Helical" evidence="7">
    <location>
        <begin position="295"/>
        <end position="318"/>
    </location>
</feature>
<evidence type="ECO:0000256" key="5">
    <source>
        <dbReference type="ARBA" id="ARBA00022989"/>
    </source>
</evidence>
<comment type="subcellular location">
    <subcellularLocation>
        <location evidence="1 7">Cell membrane</location>
        <topology evidence="1 7">Multi-pass membrane protein</topology>
    </subcellularLocation>
</comment>
<dbReference type="EMBL" id="CP070499">
    <property type="protein sequence ID" value="QSB14686.1"/>
    <property type="molecule type" value="Genomic_DNA"/>
</dbReference>
<dbReference type="PANTHER" id="PTHR43163">
    <property type="entry name" value="DIPEPTIDE TRANSPORT SYSTEM PERMEASE PROTEIN DPPB-RELATED"/>
    <property type="match status" value="1"/>
</dbReference>
<feature type="transmembrane region" description="Helical" evidence="7">
    <location>
        <begin position="111"/>
        <end position="135"/>
    </location>
</feature>
<evidence type="ECO:0000256" key="1">
    <source>
        <dbReference type="ARBA" id="ARBA00004651"/>
    </source>
</evidence>
<keyword evidence="3" id="KW-1003">Cell membrane</keyword>
<proteinExistence type="inferred from homology"/>